<dbReference type="InterPro" id="IPR003838">
    <property type="entry name" value="ABC3_permease_C"/>
</dbReference>
<gene>
    <name evidence="9" type="ORF">DM808_00155</name>
</gene>
<organism evidence="9 10">
    <name type="scientific">Blattabacterium punctulatus</name>
    <dbReference type="NCBI Taxonomy" id="164514"/>
    <lineage>
        <taxon>Bacteria</taxon>
        <taxon>Pseudomonadati</taxon>
        <taxon>Bacteroidota</taxon>
        <taxon>Flavobacteriia</taxon>
        <taxon>Flavobacteriales</taxon>
        <taxon>Blattabacteriaceae</taxon>
        <taxon>Blattabacterium</taxon>
    </lineage>
</organism>
<feature type="transmembrane region" description="Helical" evidence="7">
    <location>
        <begin position="276"/>
        <end position="300"/>
    </location>
</feature>
<dbReference type="Proteomes" id="UP000247917">
    <property type="component" value="Chromosome"/>
</dbReference>
<dbReference type="PANTHER" id="PTHR30489">
    <property type="entry name" value="LIPOPROTEIN-RELEASING SYSTEM TRANSMEMBRANE PROTEIN LOLE"/>
    <property type="match status" value="1"/>
</dbReference>
<keyword evidence="5 7" id="KW-1133">Transmembrane helix</keyword>
<evidence type="ECO:0000256" key="1">
    <source>
        <dbReference type="ARBA" id="ARBA00004651"/>
    </source>
</evidence>
<name>A0ABM6WM19_9FLAO</name>
<evidence type="ECO:0000313" key="9">
    <source>
        <dbReference type="EMBL" id="AWU39625.1"/>
    </source>
</evidence>
<feature type="domain" description="ABC3 transporter permease C-terminal" evidence="8">
    <location>
        <begin position="280"/>
        <end position="396"/>
    </location>
</feature>
<evidence type="ECO:0000256" key="3">
    <source>
        <dbReference type="ARBA" id="ARBA00022475"/>
    </source>
</evidence>
<proteinExistence type="inferred from homology"/>
<evidence type="ECO:0000259" key="8">
    <source>
        <dbReference type="Pfam" id="PF02687"/>
    </source>
</evidence>
<comment type="subcellular location">
    <subcellularLocation>
        <location evidence="1">Cell membrane</location>
        <topology evidence="1">Multi-pass membrane protein</topology>
    </subcellularLocation>
</comment>
<evidence type="ECO:0000256" key="5">
    <source>
        <dbReference type="ARBA" id="ARBA00022989"/>
    </source>
</evidence>
<protein>
    <submittedName>
        <fullName evidence="9">ABC transporter permease</fullName>
    </submittedName>
</protein>
<keyword evidence="10" id="KW-1185">Reference proteome</keyword>
<accession>A0ABM6WM19</accession>
<dbReference type="RefSeq" id="WP_110495074.1">
    <property type="nucleotide sequence ID" value="NZ_CP029811.1"/>
</dbReference>
<evidence type="ECO:0000256" key="6">
    <source>
        <dbReference type="ARBA" id="ARBA00023136"/>
    </source>
</evidence>
<evidence type="ECO:0000256" key="2">
    <source>
        <dbReference type="ARBA" id="ARBA00005236"/>
    </source>
</evidence>
<keyword evidence="4 7" id="KW-0812">Transmembrane</keyword>
<evidence type="ECO:0000313" key="10">
    <source>
        <dbReference type="Proteomes" id="UP000247917"/>
    </source>
</evidence>
<dbReference type="EMBL" id="CP029812">
    <property type="protein sequence ID" value="AWU39625.1"/>
    <property type="molecule type" value="Genomic_DNA"/>
</dbReference>
<feature type="transmembrane region" description="Helical" evidence="7">
    <location>
        <begin position="324"/>
        <end position="350"/>
    </location>
</feature>
<keyword evidence="6 7" id="KW-0472">Membrane</keyword>
<reference evidence="9 10" key="1">
    <citation type="journal article" date="2018" name="Genome Biol. Evol.">
        <title>Parallel and Gradual Genome Erosion in the Blattabacterium Endosymbionts of Mastotermes darwiniensis and Cryptocercus Wood Roaches.</title>
        <authorList>
            <person name="Kinjo Y."/>
            <person name="Bourguignon T."/>
            <person name="Tong K.J."/>
            <person name="Kuwahara H."/>
            <person name="Lim S.J."/>
            <person name="Yoon K.B."/>
            <person name="Shigenobu S."/>
            <person name="Park Y.C."/>
            <person name="Nalepa C.A."/>
            <person name="Hongoh Y."/>
            <person name="Ohkuma M."/>
            <person name="Lo N."/>
            <person name="Tokuda G."/>
        </authorList>
    </citation>
    <scope>NUCLEOTIDE SEQUENCE [LARGE SCALE GENOMIC DNA]</scope>
    <source>
        <strain evidence="9 10">CPUsv</strain>
    </source>
</reference>
<dbReference type="PANTHER" id="PTHR30489:SF0">
    <property type="entry name" value="LIPOPROTEIN-RELEASING SYSTEM TRANSMEMBRANE PROTEIN LOLE"/>
    <property type="match status" value="1"/>
</dbReference>
<dbReference type="Pfam" id="PF02687">
    <property type="entry name" value="FtsX"/>
    <property type="match status" value="1"/>
</dbReference>
<sequence length="401" mass="47741">MNPSFYISIRYFFSKKKNNIVNIIIFLSILSLSISTFSLSSILSIFSGVKNLNIKFYQNNYPDIILSYYNKKNILINDQILKKKMKSIKGIFSFSKTIEKKVYLYYKNNKYFFYLKGVDSEYGKVMKNFKKIVFIKKNKLFDKKLNIYIGLSSFLPFFPLLFFDKIEKNPIKIICFFFDKKKINNTPIIIQKEVKIKGLFHFNQEIDNQYLFCDIYEIQKLIKKKFFHFLEIKIHKNENINNIKNLLKKKWGSKYMIQTRIEKEKAFLKIINTEKIFIYFLLFLISLIAGFNLISAIFILQLDKKENIFILCSFGYSLYRIKKIFLYIGLIITFSGWFLGICISYVTSLLQERYHIFKIGGKFPFPVKFTIEDFCMTTCIILTIGIIISFFSSKKMNYLLI</sequence>
<feature type="transmembrane region" description="Helical" evidence="7">
    <location>
        <begin position="20"/>
        <end position="46"/>
    </location>
</feature>
<evidence type="ECO:0000256" key="4">
    <source>
        <dbReference type="ARBA" id="ARBA00022692"/>
    </source>
</evidence>
<keyword evidence="3" id="KW-1003">Cell membrane</keyword>
<evidence type="ECO:0000256" key="7">
    <source>
        <dbReference type="SAM" id="Phobius"/>
    </source>
</evidence>
<comment type="similarity">
    <text evidence="2">Belongs to the ABC-4 integral membrane protein family. LolC/E subfamily.</text>
</comment>
<feature type="transmembrane region" description="Helical" evidence="7">
    <location>
        <begin position="371"/>
        <end position="391"/>
    </location>
</feature>
<dbReference type="InterPro" id="IPR051447">
    <property type="entry name" value="Lipoprotein-release_system"/>
</dbReference>